<dbReference type="SUPFAM" id="SSF51735">
    <property type="entry name" value="NAD(P)-binding Rossmann-fold domains"/>
    <property type="match status" value="1"/>
</dbReference>
<proteinExistence type="predicted"/>
<dbReference type="Gene3D" id="3.40.50.720">
    <property type="entry name" value="NAD(P)-binding Rossmann-like Domain"/>
    <property type="match status" value="1"/>
</dbReference>
<keyword evidence="3" id="KW-1185">Reference proteome</keyword>
<comment type="caution">
    <text evidence="2">The sequence shown here is derived from an EMBL/GenBank/DDBJ whole genome shotgun (WGS) entry which is preliminary data.</text>
</comment>
<evidence type="ECO:0000259" key="1">
    <source>
        <dbReference type="Pfam" id="PF13460"/>
    </source>
</evidence>
<dbReference type="CDD" id="cd05243">
    <property type="entry name" value="SDR_a5"/>
    <property type="match status" value="1"/>
</dbReference>
<dbReference type="PANTHER" id="PTHR15020:SF42">
    <property type="entry name" value="NAD(P)-BINDING DOMAIN-CONTAINING PROTEIN"/>
    <property type="match status" value="1"/>
</dbReference>
<feature type="domain" description="NAD(P)-binding" evidence="1">
    <location>
        <begin position="546"/>
        <end position="725"/>
    </location>
</feature>
<reference evidence="2" key="1">
    <citation type="submission" date="2021-08" db="EMBL/GenBank/DDBJ databases">
        <title>WGS assembly of Ceratopteris richardii.</title>
        <authorList>
            <person name="Marchant D.B."/>
            <person name="Chen G."/>
            <person name="Jenkins J."/>
            <person name="Shu S."/>
            <person name="Leebens-Mack J."/>
            <person name="Grimwood J."/>
            <person name="Schmutz J."/>
            <person name="Soltis P."/>
            <person name="Soltis D."/>
            <person name="Chen Z.-H."/>
        </authorList>
    </citation>
    <scope>NUCLEOTIDE SEQUENCE</scope>
    <source>
        <strain evidence="2">Whitten #5841</strain>
        <tissue evidence="2">Leaf</tissue>
    </source>
</reference>
<protein>
    <recommendedName>
        <fullName evidence="1">NAD(P)-binding domain-containing protein</fullName>
    </recommendedName>
</protein>
<accession>A0A8T2ST86</accession>
<dbReference type="OrthoDB" id="419598at2759"/>
<gene>
    <name evidence="2" type="ORF">KP509_18G080600</name>
</gene>
<evidence type="ECO:0000313" key="2">
    <source>
        <dbReference type="EMBL" id="KAH7366482.1"/>
    </source>
</evidence>
<dbReference type="EMBL" id="CM035423">
    <property type="protein sequence ID" value="KAH7366482.1"/>
    <property type="molecule type" value="Genomic_DNA"/>
</dbReference>
<dbReference type="InterPro" id="IPR036291">
    <property type="entry name" value="NAD(P)-bd_dom_sf"/>
</dbReference>
<dbReference type="Pfam" id="PF13460">
    <property type="entry name" value="NAD_binding_10"/>
    <property type="match status" value="1"/>
</dbReference>
<name>A0A8T2ST86_CERRI</name>
<dbReference type="InterPro" id="IPR016040">
    <property type="entry name" value="NAD(P)-bd_dom"/>
</dbReference>
<sequence length="755" mass="81813">MALIFPQGTLCDQFSHCRGRSSYSKALSADLLHFRNLHASNIPVVRRQKSSRPRILECAAVRGGSKRDVEKLVAKTKHQRPRHKKGMTPSKTDLLEELEEEKETEVSVQDEISQLVGEDNTLALSEDGNTLLHDGSNSDAKIQENTMEGHGDHDSDSLLNVVNNVTGVQGIVNSAEETAVSVIDSAADVQKQMVNDTMERGKTLAEGINAIVSEQPNRAASEVKESGEGGIDVFSDGDQDSEGLSSLNVMNNVTEGVQGIVDSAEDTAISVIDRAADVQKQITSDAMERGKTLAEGTSAIVSEKRNRAASKVKESGEGSIGIISNGSINVGSRSSDSRQQMSEDIVDVTLDIRDDSHSQIHSTIHNNKEELSAADEAKDMASDANQKFNESGGRLREDLSKTLSAGQRLAENGSAMIGQQAKELKLDAENMLQEQGGRLEQASMKLQSEASKSMGRVQDSVQKALEESTGAARSIQTEALRMGELLRDTGSETIESASKIFLKTPTETGRTTQEHKSEMLIQDVEPQVTSEKDKQLFDGLKVLVAGASGQTGRLIVEQLVANGASVRGMVRDVYKAQRLPQIRGCEYVKADLYNYEAVRNALGDCNVVICAIGARAFPLDILKTYQVEYEGVINLVSAAKNQGNLKKFILISTIGATYLQLVPLIFWKKQAELYLQRSGLDYTIVRPGGLRNTAEPEQVVMQGADSQFFGGISRQKVAEVCTSALISADASHKIVEVISLSGTQRRSVVDLFKSV</sequence>
<dbReference type="PANTHER" id="PTHR15020">
    <property type="entry name" value="FLAVIN REDUCTASE-RELATED"/>
    <property type="match status" value="1"/>
</dbReference>
<dbReference type="AlphaFoldDB" id="A0A8T2ST86"/>
<organism evidence="2 3">
    <name type="scientific">Ceratopteris richardii</name>
    <name type="common">Triangle waterfern</name>
    <dbReference type="NCBI Taxonomy" id="49495"/>
    <lineage>
        <taxon>Eukaryota</taxon>
        <taxon>Viridiplantae</taxon>
        <taxon>Streptophyta</taxon>
        <taxon>Embryophyta</taxon>
        <taxon>Tracheophyta</taxon>
        <taxon>Polypodiopsida</taxon>
        <taxon>Polypodiidae</taxon>
        <taxon>Polypodiales</taxon>
        <taxon>Pteridineae</taxon>
        <taxon>Pteridaceae</taxon>
        <taxon>Parkerioideae</taxon>
        <taxon>Ceratopteris</taxon>
    </lineage>
</organism>
<evidence type="ECO:0000313" key="3">
    <source>
        <dbReference type="Proteomes" id="UP000825935"/>
    </source>
</evidence>
<dbReference type="Proteomes" id="UP000825935">
    <property type="component" value="Chromosome 18"/>
</dbReference>